<dbReference type="AlphaFoldDB" id="A0A8D8I2Y1"/>
<evidence type="ECO:0000256" key="1">
    <source>
        <dbReference type="SAM" id="MobiDB-lite"/>
    </source>
</evidence>
<dbReference type="EMBL" id="HBUE01337282">
    <property type="protein sequence ID" value="CAG6596758.1"/>
    <property type="molecule type" value="Transcribed_RNA"/>
</dbReference>
<proteinExistence type="predicted"/>
<reference evidence="2" key="1">
    <citation type="submission" date="2021-05" db="EMBL/GenBank/DDBJ databases">
        <authorList>
            <person name="Alioto T."/>
            <person name="Alioto T."/>
            <person name="Gomez Garrido J."/>
        </authorList>
    </citation>
    <scope>NUCLEOTIDE SEQUENCE</scope>
</reference>
<feature type="compositionally biased region" description="Polar residues" evidence="1">
    <location>
        <begin position="86"/>
        <end position="110"/>
    </location>
</feature>
<feature type="compositionally biased region" description="Basic and acidic residues" evidence="1">
    <location>
        <begin position="75"/>
        <end position="85"/>
    </location>
</feature>
<organism evidence="2">
    <name type="scientific">Culex pipiens</name>
    <name type="common">House mosquito</name>
    <dbReference type="NCBI Taxonomy" id="7175"/>
    <lineage>
        <taxon>Eukaryota</taxon>
        <taxon>Metazoa</taxon>
        <taxon>Ecdysozoa</taxon>
        <taxon>Arthropoda</taxon>
        <taxon>Hexapoda</taxon>
        <taxon>Insecta</taxon>
        <taxon>Pterygota</taxon>
        <taxon>Neoptera</taxon>
        <taxon>Endopterygota</taxon>
        <taxon>Diptera</taxon>
        <taxon>Nematocera</taxon>
        <taxon>Culicoidea</taxon>
        <taxon>Culicidae</taxon>
        <taxon>Culicinae</taxon>
        <taxon>Culicini</taxon>
        <taxon>Culex</taxon>
        <taxon>Culex</taxon>
    </lineage>
</organism>
<evidence type="ECO:0000313" key="2">
    <source>
        <dbReference type="EMBL" id="CAG6544621.1"/>
    </source>
</evidence>
<sequence length="123" mass="13919">MASLMYELFPPQVWMVDSHHSGSRNERELLERIFDLCSLHSTLKQISFLRGITTSSYWYRHNGLQCLLSGPSREFARGHQHHNERQVQGSGSRSASTNSRESTNSGIRFGSTSCMSSLRILTG</sequence>
<feature type="region of interest" description="Disordered" evidence="1">
    <location>
        <begin position="75"/>
        <end position="110"/>
    </location>
</feature>
<dbReference type="EMBL" id="HBUE01230493">
    <property type="protein sequence ID" value="CAG6544620.1"/>
    <property type="molecule type" value="Transcribed_RNA"/>
</dbReference>
<dbReference type="EMBL" id="HBUE01230494">
    <property type="protein sequence ID" value="CAG6544621.1"/>
    <property type="molecule type" value="Transcribed_RNA"/>
</dbReference>
<protein>
    <submittedName>
        <fullName evidence="2">(northern house mosquito) hypothetical protein</fullName>
    </submittedName>
</protein>
<name>A0A8D8I2Y1_CULPI</name>
<dbReference type="EMBL" id="HBUE01337283">
    <property type="protein sequence ID" value="CAG6596759.1"/>
    <property type="molecule type" value="Transcribed_RNA"/>
</dbReference>
<accession>A0A8D8I2Y1</accession>